<dbReference type="eggNOG" id="COG0491">
    <property type="taxonomic scope" value="Bacteria"/>
</dbReference>
<dbReference type="KEGG" id="dal:Dalk_3752"/>
<keyword evidence="3" id="KW-1185">Reference proteome</keyword>
<dbReference type="InterPro" id="IPR001279">
    <property type="entry name" value="Metallo-B-lactamas"/>
</dbReference>
<proteinExistence type="predicted"/>
<dbReference type="InterPro" id="IPR036866">
    <property type="entry name" value="RibonucZ/Hydroxyglut_hydro"/>
</dbReference>
<evidence type="ECO:0000313" key="2">
    <source>
        <dbReference type="EMBL" id="ACL05439.1"/>
    </source>
</evidence>
<accession>B8FLT5</accession>
<gene>
    <name evidence="2" type="ordered locus">Dalk_3752</name>
</gene>
<dbReference type="Gene3D" id="3.60.15.10">
    <property type="entry name" value="Ribonuclease Z/Hydroxyacylglutathione hydrolase-like"/>
    <property type="match status" value="1"/>
</dbReference>
<dbReference type="Pfam" id="PF00753">
    <property type="entry name" value="Lactamase_B"/>
    <property type="match status" value="1"/>
</dbReference>
<organism evidence="2 3">
    <name type="scientific">Desulfatibacillum aliphaticivorans</name>
    <dbReference type="NCBI Taxonomy" id="218208"/>
    <lineage>
        <taxon>Bacteria</taxon>
        <taxon>Pseudomonadati</taxon>
        <taxon>Thermodesulfobacteriota</taxon>
        <taxon>Desulfobacteria</taxon>
        <taxon>Desulfobacterales</taxon>
        <taxon>Desulfatibacillaceae</taxon>
        <taxon>Desulfatibacillum</taxon>
    </lineage>
</organism>
<dbReference type="HOGENOM" id="CLU_082362_0_0_7"/>
<dbReference type="EMBL" id="CP001322">
    <property type="protein sequence ID" value="ACL05439.1"/>
    <property type="molecule type" value="Genomic_DNA"/>
</dbReference>
<dbReference type="PANTHER" id="PTHR42951">
    <property type="entry name" value="METALLO-BETA-LACTAMASE DOMAIN-CONTAINING"/>
    <property type="match status" value="1"/>
</dbReference>
<dbReference type="SUPFAM" id="SSF56281">
    <property type="entry name" value="Metallo-hydrolase/oxidoreductase"/>
    <property type="match status" value="1"/>
</dbReference>
<sequence>MAEMYPKQFSEHVWILVNQGYPIFLVKGNKECTLVEGSLSCAAPMAMAQFQEIGVDVPLKYLLVAHEHSDHVCGFVTLKKESPELIIAGSQIAADILAKEKVMTKFVIEDKVFGDVLLGLNLVDSSPEMLPPEPMVLDEIIEPGRVLDLGGVTIEAIATPGHSPGSLSFFVEPDKTLLMSDAAGLGGSLTQVYPMFFYSFEQSVKSLKTLKATNPERLALGHDLVVEGADDCQAFLDRAIAATYEMQADMKEQLAQGRTEDEVALDWAHRMHAFGMFELFPDENLMSYTSLLLKRALEA</sequence>
<protein>
    <submittedName>
        <fullName evidence="2">Beta-lactamase domain protein</fullName>
    </submittedName>
</protein>
<evidence type="ECO:0000259" key="1">
    <source>
        <dbReference type="SMART" id="SM00849"/>
    </source>
</evidence>
<dbReference type="RefSeq" id="WP_015948490.1">
    <property type="nucleotide sequence ID" value="NC_011768.1"/>
</dbReference>
<dbReference type="SMART" id="SM00849">
    <property type="entry name" value="Lactamase_B"/>
    <property type="match status" value="1"/>
</dbReference>
<dbReference type="Proteomes" id="UP000000739">
    <property type="component" value="Chromosome"/>
</dbReference>
<feature type="domain" description="Metallo-beta-lactamase" evidence="1">
    <location>
        <begin position="20"/>
        <end position="222"/>
    </location>
</feature>
<evidence type="ECO:0000313" key="3">
    <source>
        <dbReference type="Proteomes" id="UP000000739"/>
    </source>
</evidence>
<dbReference type="AlphaFoldDB" id="B8FLT5"/>
<dbReference type="InterPro" id="IPR050855">
    <property type="entry name" value="NDM-1-like"/>
</dbReference>
<name>B8FLT5_DESAL</name>
<reference evidence="2 3" key="1">
    <citation type="journal article" date="2012" name="Environ. Microbiol.">
        <title>The genome sequence of Desulfatibacillum alkenivorans AK-01: a blueprint for anaerobic alkane oxidation.</title>
        <authorList>
            <person name="Callaghan A.V."/>
            <person name="Morris B.E."/>
            <person name="Pereira I.A."/>
            <person name="McInerney M.J."/>
            <person name="Austin R.N."/>
            <person name="Groves J.T."/>
            <person name="Kukor J.J."/>
            <person name="Suflita J.M."/>
            <person name="Young L.Y."/>
            <person name="Zylstra G.J."/>
            <person name="Wawrik B."/>
        </authorList>
    </citation>
    <scope>NUCLEOTIDE SEQUENCE [LARGE SCALE GENOMIC DNA]</scope>
    <source>
        <strain evidence="2 3">AK-01</strain>
    </source>
</reference>